<reference evidence="7" key="4">
    <citation type="submission" date="2020-03" db="EMBL/GenBank/DDBJ databases">
        <title>SpeciesPrimer: A bioinformatics pipeline dedicated to the design of qPCR primers for the quantification of bacterial species.</title>
        <authorList>
            <person name="Dreier M."/>
            <person name="Berthoud H."/>
            <person name="Shani N."/>
            <person name="Wechsler D."/>
            <person name="Junier P."/>
        </authorList>
    </citation>
    <scope>NUCLEOTIDE SEQUENCE [LARGE SCALE GENOMIC DNA]</scope>
    <source>
        <strain evidence="7">FAM13073</strain>
    </source>
</reference>
<dbReference type="OMA" id="GPNNIAK"/>
<evidence type="ECO:0000313" key="6">
    <source>
        <dbReference type="Proteomes" id="UP000196118"/>
    </source>
</evidence>
<name>A0A0Q1DLM0_PEDPE</name>
<accession>A0A0Q1DLM0</accession>
<reference evidence="4" key="5">
    <citation type="submission" date="2020-11" db="EMBL/GenBank/DDBJ databases">
        <title>Antibiotic susceptibility profiles of Pediococcus pentosaceus from various origins and their implications for the safety assessment of strains with food-technology applications.</title>
        <authorList>
            <person name="Shani N."/>
            <person name="Oberhaensli S."/>
            <person name="Arias E."/>
        </authorList>
    </citation>
    <scope>NUCLEOTIDE SEQUENCE</scope>
    <source>
        <strain evidence="4">FAM 19164</strain>
        <strain evidence="3">FAM 24207</strain>
    </source>
</reference>
<dbReference type="Pfam" id="PF06486">
    <property type="entry name" value="DUF1093"/>
    <property type="match status" value="1"/>
</dbReference>
<organism evidence="4 8">
    <name type="scientific">Pediococcus pentosaceus</name>
    <dbReference type="NCBI Taxonomy" id="1255"/>
    <lineage>
        <taxon>Bacteria</taxon>
        <taxon>Bacillati</taxon>
        <taxon>Bacillota</taxon>
        <taxon>Bacilli</taxon>
        <taxon>Lactobacillales</taxon>
        <taxon>Lactobacillaceae</taxon>
        <taxon>Pediococcus</taxon>
    </lineage>
</organism>
<protein>
    <submittedName>
        <fullName evidence="2">DUF1093 domain-containing protein</fullName>
    </submittedName>
    <submittedName>
        <fullName evidence="4">YxeA family protein</fullName>
    </submittedName>
</protein>
<dbReference type="InterPro" id="IPR036166">
    <property type="entry name" value="YxeA-like_sf"/>
</dbReference>
<evidence type="ECO:0000313" key="9">
    <source>
        <dbReference type="Proteomes" id="UP001214131"/>
    </source>
</evidence>
<dbReference type="InterPro" id="IPR006542">
    <property type="entry name" value="DUF1093"/>
</dbReference>
<dbReference type="EMBL" id="CP021474">
    <property type="protein sequence ID" value="ARW19296.1"/>
    <property type="molecule type" value="Genomic_DNA"/>
</dbReference>
<evidence type="ECO:0000313" key="8">
    <source>
        <dbReference type="Proteomes" id="UP000743107"/>
    </source>
</evidence>
<dbReference type="RefSeq" id="WP_002833396.1">
    <property type="nucleotide sequence ID" value="NZ_BEWQ01000005.1"/>
</dbReference>
<evidence type="ECO:0000313" key="5">
    <source>
        <dbReference type="EMBL" id="WEA56987.1"/>
    </source>
</evidence>
<reference evidence="2" key="3">
    <citation type="submission" date="2019-12" db="EMBL/GenBank/DDBJ databases">
        <title>SpeciesPrimer: A bioinformatics pipeline dedicated to the design of qPCR primers for the quantification of bacterial species.</title>
        <authorList>
            <person name="Dreier M."/>
            <person name="Berthoud H."/>
            <person name="Shani N."/>
            <person name="Wechsler D."/>
            <person name="Junier P."/>
        </authorList>
    </citation>
    <scope>NUCLEOTIDE SEQUENCE</scope>
    <source>
        <strain evidence="2">FAM13073</strain>
    </source>
</reference>
<evidence type="ECO:0000313" key="3">
    <source>
        <dbReference type="EMBL" id="MBF7114754.1"/>
    </source>
</evidence>
<sequence length="125" mass="14281">MKRALSIIAIVFVFIAIFLGFRYYQDTYQSTEAYTMIPEKVPPKVQTKDDSGKVIVGSYSYNYKFKFVTKSGKEQTMKYELNGENVKPFKPGAYAKAEISKTRINKGPNYVNKNEVPSKALEKLN</sequence>
<dbReference type="GeneID" id="33061340"/>
<dbReference type="Proteomes" id="UP001214131">
    <property type="component" value="Chromosome"/>
</dbReference>
<reference evidence="2" key="2">
    <citation type="submission" date="2019-10" db="EMBL/GenBank/DDBJ databases">
        <authorList>
            <person name="Irmler S."/>
            <person name="Berthoud H."/>
            <person name="Roetschi A."/>
            <person name="Arias E."/>
            <person name="Shani N."/>
            <person name="Wuethrich D."/>
            <person name="Bruggmann R."/>
        </authorList>
    </citation>
    <scope>NUCLEOTIDE SEQUENCE</scope>
    <source>
        <strain evidence="2">FAM13073</strain>
    </source>
</reference>
<reference evidence="1 6" key="1">
    <citation type="submission" date="2017-05" db="EMBL/GenBank/DDBJ databases">
        <title>Genome sequence of Pediococcus pentosaceus strain SRCM100892.</title>
        <authorList>
            <person name="Cho S.H."/>
        </authorList>
    </citation>
    <scope>NUCLEOTIDE SEQUENCE [LARGE SCALE GENOMIC DNA]</scope>
    <source>
        <strain evidence="1 6">SRCM100892</strain>
    </source>
</reference>
<evidence type="ECO:0000313" key="1">
    <source>
        <dbReference type="EMBL" id="ARW19296.1"/>
    </source>
</evidence>
<evidence type="ECO:0000313" key="4">
    <source>
        <dbReference type="EMBL" id="MBF7127801.1"/>
    </source>
</evidence>
<keyword evidence="7" id="KW-1185">Reference proteome</keyword>
<dbReference type="Proteomes" id="UP001194632">
    <property type="component" value="Unassembled WGS sequence"/>
</dbReference>
<dbReference type="EMBL" id="WENB01000004">
    <property type="protein sequence ID" value="KAF0412952.1"/>
    <property type="molecule type" value="Genomic_DNA"/>
</dbReference>
<dbReference type="Gene3D" id="2.40.50.480">
    <property type="match status" value="1"/>
</dbReference>
<accession>A0A8G1E7E6</accession>
<dbReference type="Proteomes" id="UP000196118">
    <property type="component" value="Chromosome"/>
</dbReference>
<dbReference type="EMBL" id="CP118739">
    <property type="protein sequence ID" value="WEA56987.1"/>
    <property type="molecule type" value="Genomic_DNA"/>
</dbReference>
<dbReference type="Proteomes" id="UP000743107">
    <property type="component" value="Unassembled WGS sequence"/>
</dbReference>
<evidence type="ECO:0000313" key="7">
    <source>
        <dbReference type="Proteomes" id="UP000472573"/>
    </source>
</evidence>
<dbReference type="EMBL" id="JADOFV010000004">
    <property type="protein sequence ID" value="MBF7127801.1"/>
    <property type="molecule type" value="Genomic_DNA"/>
</dbReference>
<dbReference type="Proteomes" id="UP000472573">
    <property type="component" value="Unassembled WGS sequence"/>
</dbReference>
<dbReference type="AlphaFoldDB" id="A0A0Q1DLM0"/>
<dbReference type="SUPFAM" id="SSF159121">
    <property type="entry name" value="BC4932-like"/>
    <property type="match status" value="1"/>
</dbReference>
<reference evidence="5 9" key="6">
    <citation type="submission" date="2023-02" db="EMBL/GenBank/DDBJ databases">
        <title>Comparative genomics and fermentation flavor characterization of five lactic acid bacteria reveal flavor biosynthesis metabolic pathways in fermented muskmelon puree.</title>
        <authorList>
            <person name="Yuan L."/>
            <person name="Li M."/>
            <person name="Xu X."/>
            <person name="Lao F."/>
            <person name="Wu J."/>
        </authorList>
    </citation>
    <scope>NUCLEOTIDE SEQUENCE [LARGE SCALE GENOMIC DNA]</scope>
    <source>
        <strain evidence="5 9">Ca-4</strain>
    </source>
</reference>
<evidence type="ECO:0000313" key="2">
    <source>
        <dbReference type="EMBL" id="KAF0412952.1"/>
    </source>
</evidence>
<gene>
    <name evidence="2" type="ORF">GBO79_07370</name>
    <name evidence="3" type="ORF">ITQ90_04485</name>
    <name evidence="4" type="ORF">ITQ97_08315</name>
    <name evidence="5" type="ORF">PWB86_07270</name>
    <name evidence="1" type="ORF">S100892_00707</name>
</gene>
<proteinExistence type="predicted"/>
<dbReference type="EMBL" id="JADOFP010000003">
    <property type="protein sequence ID" value="MBF7114754.1"/>
    <property type="molecule type" value="Genomic_DNA"/>
</dbReference>